<sequence>MEKPVSFFNYAQQIHRPPPHIEMMQVNNALAAQNDAIYRRHWSFNNLPLQQLRFASREDAILRDELRQTRKRLTQMERRIEEFEGQLHPHRNRQPHGPRRPFDAMRPQTIPETSAEPDLTSWLTQQRQNCELWNQNFALKECLRNIEVENNMLREMCRQKEVNISLLENKTRQLKSDLQFYSDVKHDTKELVQAFNFKPLKVRVKIFGSLNNKYYFVS</sequence>
<evidence type="ECO:0000256" key="2">
    <source>
        <dbReference type="SAM" id="MobiDB-lite"/>
    </source>
</evidence>
<protein>
    <submittedName>
        <fullName evidence="3">Uncharacterized protein</fullName>
    </submittedName>
</protein>
<dbReference type="EMBL" id="JOJR01001562">
    <property type="protein sequence ID" value="RCN30413.1"/>
    <property type="molecule type" value="Genomic_DNA"/>
</dbReference>
<evidence type="ECO:0000256" key="1">
    <source>
        <dbReference type="SAM" id="Coils"/>
    </source>
</evidence>
<evidence type="ECO:0000313" key="4">
    <source>
        <dbReference type="Proteomes" id="UP000252519"/>
    </source>
</evidence>
<keyword evidence="1" id="KW-0175">Coiled coil</keyword>
<comment type="caution">
    <text evidence="3">The sequence shown here is derived from an EMBL/GenBank/DDBJ whole genome shotgun (WGS) entry which is preliminary data.</text>
</comment>
<feature type="region of interest" description="Disordered" evidence="2">
    <location>
        <begin position="82"/>
        <end position="101"/>
    </location>
</feature>
<keyword evidence="4" id="KW-1185">Reference proteome</keyword>
<dbReference type="OrthoDB" id="5783899at2759"/>
<name>A0A368FE45_ANCCA</name>
<accession>A0A368FE45</accession>
<proteinExistence type="predicted"/>
<gene>
    <name evidence="3" type="ORF">ANCCAN_23816</name>
</gene>
<organism evidence="3 4">
    <name type="scientific">Ancylostoma caninum</name>
    <name type="common">Dog hookworm</name>
    <dbReference type="NCBI Taxonomy" id="29170"/>
    <lineage>
        <taxon>Eukaryota</taxon>
        <taxon>Metazoa</taxon>
        <taxon>Ecdysozoa</taxon>
        <taxon>Nematoda</taxon>
        <taxon>Chromadorea</taxon>
        <taxon>Rhabditida</taxon>
        <taxon>Rhabditina</taxon>
        <taxon>Rhabditomorpha</taxon>
        <taxon>Strongyloidea</taxon>
        <taxon>Ancylostomatidae</taxon>
        <taxon>Ancylostomatinae</taxon>
        <taxon>Ancylostoma</taxon>
    </lineage>
</organism>
<feature type="compositionally biased region" description="Basic residues" evidence="2">
    <location>
        <begin position="88"/>
        <end position="99"/>
    </location>
</feature>
<feature type="coiled-coil region" evidence="1">
    <location>
        <begin position="143"/>
        <end position="170"/>
    </location>
</feature>
<dbReference type="AlphaFoldDB" id="A0A368FE45"/>
<evidence type="ECO:0000313" key="3">
    <source>
        <dbReference type="EMBL" id="RCN30413.1"/>
    </source>
</evidence>
<dbReference type="Proteomes" id="UP000252519">
    <property type="component" value="Unassembled WGS sequence"/>
</dbReference>
<reference evidence="3 4" key="1">
    <citation type="submission" date="2014-10" db="EMBL/GenBank/DDBJ databases">
        <title>Draft genome of the hookworm Ancylostoma caninum.</title>
        <authorList>
            <person name="Mitreva M."/>
        </authorList>
    </citation>
    <scope>NUCLEOTIDE SEQUENCE [LARGE SCALE GENOMIC DNA]</scope>
    <source>
        <strain evidence="3 4">Baltimore</strain>
    </source>
</reference>